<organism evidence="2 3">
    <name type="scientific">Isobaculum melis</name>
    <dbReference type="NCBI Taxonomy" id="142588"/>
    <lineage>
        <taxon>Bacteria</taxon>
        <taxon>Bacillati</taxon>
        <taxon>Bacillota</taxon>
        <taxon>Bacilli</taxon>
        <taxon>Lactobacillales</taxon>
        <taxon>Carnobacteriaceae</taxon>
        <taxon>Isobaculum</taxon>
    </lineage>
</organism>
<dbReference type="PANTHER" id="PTHR36444">
    <property type="entry name" value="TRANSCRIPTIONAL REGULATOR PROTEIN YOBU-RELATED"/>
    <property type="match status" value="1"/>
</dbReference>
<dbReference type="EMBL" id="FOHA01000009">
    <property type="protein sequence ID" value="SER88252.1"/>
    <property type="molecule type" value="Genomic_DNA"/>
</dbReference>
<evidence type="ECO:0000259" key="1">
    <source>
        <dbReference type="SMART" id="SM00871"/>
    </source>
</evidence>
<dbReference type="AlphaFoldDB" id="A0A1H9STB2"/>
<evidence type="ECO:0000313" key="3">
    <source>
        <dbReference type="Proteomes" id="UP000198948"/>
    </source>
</evidence>
<dbReference type="SUPFAM" id="SSF55136">
    <property type="entry name" value="Probable bacterial effector-binding domain"/>
    <property type="match status" value="1"/>
</dbReference>
<dbReference type="InterPro" id="IPR011256">
    <property type="entry name" value="Reg_factor_effector_dom_sf"/>
</dbReference>
<dbReference type="Gene3D" id="3.20.80.10">
    <property type="entry name" value="Regulatory factor, effector binding domain"/>
    <property type="match status" value="1"/>
</dbReference>
<dbReference type="Proteomes" id="UP000198948">
    <property type="component" value="Unassembled WGS sequence"/>
</dbReference>
<feature type="domain" description="AraC effector-binding" evidence="1">
    <location>
        <begin position="1"/>
        <end position="129"/>
    </location>
</feature>
<evidence type="ECO:0000313" key="2">
    <source>
        <dbReference type="EMBL" id="SER88252.1"/>
    </source>
</evidence>
<dbReference type="PANTHER" id="PTHR36444:SF2">
    <property type="entry name" value="TRANSCRIPTIONAL REGULATOR PROTEIN YOBU-RELATED"/>
    <property type="match status" value="1"/>
</dbReference>
<sequence>MKLYVINRVRTNNFNDAKIGEKIRGLWQEIAMMPELANETKYGIYSDYESNYEGDYTCSIATEKEVSTAVIFDTDGQHYQKFPVTDNDVTGTWAMIWQLESKGQLNRTYTFDFERYTVDGQIEIWIAVNVK</sequence>
<name>A0A1H9STB2_9LACT</name>
<dbReference type="STRING" id="142588.SAMN04488559_10931"/>
<dbReference type="RefSeq" id="WP_092652195.1">
    <property type="nucleotide sequence ID" value="NZ_FOHA01000009.1"/>
</dbReference>
<accession>A0A1H9STB2</accession>
<dbReference type="SMART" id="SM00871">
    <property type="entry name" value="AraC_E_bind"/>
    <property type="match status" value="1"/>
</dbReference>
<dbReference type="InterPro" id="IPR029441">
    <property type="entry name" value="Cass2"/>
</dbReference>
<dbReference type="GO" id="GO:0003677">
    <property type="term" value="F:DNA binding"/>
    <property type="evidence" value="ECO:0007669"/>
    <property type="project" value="UniProtKB-KW"/>
</dbReference>
<dbReference type="Pfam" id="PF14526">
    <property type="entry name" value="Cass2"/>
    <property type="match status" value="1"/>
</dbReference>
<dbReference type="OrthoDB" id="3173400at2"/>
<keyword evidence="2" id="KW-0238">DNA-binding</keyword>
<proteinExistence type="predicted"/>
<gene>
    <name evidence="2" type="ORF">SAMN04488559_10931</name>
</gene>
<reference evidence="2 3" key="1">
    <citation type="submission" date="2016-10" db="EMBL/GenBank/DDBJ databases">
        <authorList>
            <person name="de Groot N.N."/>
        </authorList>
    </citation>
    <scope>NUCLEOTIDE SEQUENCE [LARGE SCALE GENOMIC DNA]</scope>
    <source>
        <strain evidence="2 3">DSM 13760</strain>
    </source>
</reference>
<dbReference type="InterPro" id="IPR010499">
    <property type="entry name" value="AraC_E-bd"/>
</dbReference>
<protein>
    <submittedName>
        <fullName evidence="2">Predicted transcriptional regulator YdeE, contains AraC-type DNA-binding domain</fullName>
    </submittedName>
</protein>
<dbReference type="InterPro" id="IPR053182">
    <property type="entry name" value="YobU-like_regulator"/>
</dbReference>
<keyword evidence="3" id="KW-1185">Reference proteome</keyword>